<proteinExistence type="predicted"/>
<dbReference type="Proteomes" id="UP000287563">
    <property type="component" value="Unassembled WGS sequence"/>
</dbReference>
<protein>
    <submittedName>
        <fullName evidence="1">DUF3108 domain-containing protein</fullName>
    </submittedName>
</protein>
<evidence type="ECO:0000313" key="2">
    <source>
        <dbReference type="Proteomes" id="UP000287563"/>
    </source>
</evidence>
<dbReference type="Pfam" id="PF11306">
    <property type="entry name" value="DUF3108"/>
    <property type="match status" value="1"/>
</dbReference>
<keyword evidence="2" id="KW-1185">Reference proteome</keyword>
<sequence length="262" mass="29814">MSGGGLVKKQSVLIILWLGTVLCSPSLFAAPSQTFRQCTKELTYDLFLSGHRIGHLTRMLKWQGNRVNVHSYSKVNILVTKSKFKQTSTVYWSEEQGEFLTQSFSRHISGLMSGSTSATFSADGLKSSVRKDGKTRSFSSRDIPIRDGDAIGSQIRLNLIKGKKAFNFKLQDSDDVDHYYFEVKRKEKIDTRFGRLTAFRVEQVRKSDRKLVMWFAPDIDYQLVKATYKRKLLDLKATIIRNNIQCPKAITLQTADNNSKTP</sequence>
<reference evidence="1 2" key="1">
    <citation type="submission" date="2018-11" db="EMBL/GenBank/DDBJ databases">
        <title>Photobacterium sp. BEI247 sp. nov., a marine bacterium isolated from Yongle Blue Hole in the South China Sea.</title>
        <authorList>
            <person name="Wang X."/>
        </authorList>
    </citation>
    <scope>NUCLEOTIDE SEQUENCE [LARGE SCALE GENOMIC DNA]</scope>
    <source>
        <strain evidence="2">BEI247</strain>
    </source>
</reference>
<dbReference type="AlphaFoldDB" id="A0A444JV69"/>
<accession>A0A444JV69</accession>
<dbReference type="RefSeq" id="WP_128782285.1">
    <property type="nucleotide sequence ID" value="NZ_JAKJSG010000018.1"/>
</dbReference>
<evidence type="ECO:0000313" key="1">
    <source>
        <dbReference type="EMBL" id="RWX56969.1"/>
    </source>
</evidence>
<gene>
    <name evidence="1" type="ORF">EDI28_02705</name>
</gene>
<name>A0A444JV69_9GAMM</name>
<dbReference type="InterPro" id="IPR021457">
    <property type="entry name" value="DUF3108"/>
</dbReference>
<dbReference type="EMBL" id="RJLM01000001">
    <property type="protein sequence ID" value="RWX56969.1"/>
    <property type="molecule type" value="Genomic_DNA"/>
</dbReference>
<comment type="caution">
    <text evidence="1">The sequence shown here is derived from an EMBL/GenBank/DDBJ whole genome shotgun (WGS) entry which is preliminary data.</text>
</comment>
<dbReference type="OrthoDB" id="5875477at2"/>
<organism evidence="1 2">
    <name type="scientific">Photobacterium chitinilyticum</name>
    <dbReference type="NCBI Taxonomy" id="2485123"/>
    <lineage>
        <taxon>Bacteria</taxon>
        <taxon>Pseudomonadati</taxon>
        <taxon>Pseudomonadota</taxon>
        <taxon>Gammaproteobacteria</taxon>
        <taxon>Vibrionales</taxon>
        <taxon>Vibrionaceae</taxon>
        <taxon>Photobacterium</taxon>
    </lineage>
</organism>